<keyword evidence="2" id="KW-1133">Transmembrane helix</keyword>
<gene>
    <name evidence="3" type="ORF">GCM10009763_20260</name>
</gene>
<feature type="transmembrane region" description="Helical" evidence="2">
    <location>
        <begin position="70"/>
        <end position="103"/>
    </location>
</feature>
<feature type="compositionally biased region" description="Pro residues" evidence="1">
    <location>
        <begin position="182"/>
        <end position="192"/>
    </location>
</feature>
<keyword evidence="4" id="KW-1185">Reference proteome</keyword>
<evidence type="ECO:0000313" key="3">
    <source>
        <dbReference type="EMBL" id="GAA1572554.1"/>
    </source>
</evidence>
<dbReference type="Proteomes" id="UP001500350">
    <property type="component" value="Unassembled WGS sequence"/>
</dbReference>
<comment type="caution">
    <text evidence="3">The sequence shown here is derived from an EMBL/GenBank/DDBJ whole genome shotgun (WGS) entry which is preliminary data.</text>
</comment>
<proteinExistence type="predicted"/>
<feature type="region of interest" description="Disordered" evidence="1">
    <location>
        <begin position="153"/>
        <end position="192"/>
    </location>
</feature>
<name>A0ABP4P807_9MICO</name>
<accession>A0ABP4P807</accession>
<evidence type="ECO:0000256" key="1">
    <source>
        <dbReference type="SAM" id="MobiDB-lite"/>
    </source>
</evidence>
<keyword evidence="2" id="KW-0472">Membrane</keyword>
<keyword evidence="2" id="KW-0812">Transmembrane</keyword>
<evidence type="ECO:0000313" key="4">
    <source>
        <dbReference type="Proteomes" id="UP001500350"/>
    </source>
</evidence>
<reference evidence="4" key="1">
    <citation type="journal article" date="2019" name="Int. J. Syst. Evol. Microbiol.">
        <title>The Global Catalogue of Microorganisms (GCM) 10K type strain sequencing project: providing services to taxonomists for standard genome sequencing and annotation.</title>
        <authorList>
            <consortium name="The Broad Institute Genomics Platform"/>
            <consortium name="The Broad Institute Genome Sequencing Center for Infectious Disease"/>
            <person name="Wu L."/>
            <person name="Ma J."/>
        </authorList>
    </citation>
    <scope>NUCLEOTIDE SEQUENCE [LARGE SCALE GENOMIC DNA]</scope>
    <source>
        <strain evidence="4">JCM 14589</strain>
    </source>
</reference>
<evidence type="ECO:0000256" key="2">
    <source>
        <dbReference type="SAM" id="Phobius"/>
    </source>
</evidence>
<dbReference type="EMBL" id="BAAANW010000019">
    <property type="protein sequence ID" value="GAA1572554.1"/>
    <property type="molecule type" value="Genomic_DNA"/>
</dbReference>
<protein>
    <recommendedName>
        <fullName evidence="5">DUF983 domain-containing protein</fullName>
    </recommendedName>
</protein>
<organism evidence="3 4">
    <name type="scientific">Dermacoccus profundi</name>
    <dbReference type="NCBI Taxonomy" id="322602"/>
    <lineage>
        <taxon>Bacteria</taxon>
        <taxon>Bacillati</taxon>
        <taxon>Actinomycetota</taxon>
        <taxon>Actinomycetes</taxon>
        <taxon>Micrococcales</taxon>
        <taxon>Dermacoccaceae</taxon>
        <taxon>Dermacoccus</taxon>
    </lineage>
</organism>
<sequence>MRANRSGVEDTGAVKVTIAGDDGTRRQVYRVRCRWLPLEPGTPRVAELLLGFFGKSATRSLGGLSGDAGAVVLVVLLVPLVVAASLVMGELALLLLTLPLLALRRVLLRRPWPVYVARNGGVIHVERASTFTAARKRRNEIAAGIASGTWQAFAPQPRHSRGAEGASGPVKDRDSTGADPGAWPPWGSPTVR</sequence>
<evidence type="ECO:0008006" key="5">
    <source>
        <dbReference type="Google" id="ProtNLM"/>
    </source>
</evidence>